<keyword evidence="3" id="KW-0372">Hormone</keyword>
<evidence type="ECO:0000313" key="6">
    <source>
        <dbReference type="EMBL" id="KAK0423985.1"/>
    </source>
</evidence>
<evidence type="ECO:0000256" key="5">
    <source>
        <dbReference type="SAM" id="SignalP"/>
    </source>
</evidence>
<comment type="similarity">
    <text evidence="1">Belongs to the stanniocalcin family.</text>
</comment>
<protein>
    <submittedName>
        <fullName evidence="6">Uncharacterized protein</fullName>
    </submittedName>
</protein>
<dbReference type="PANTHER" id="PTHR11245:SF6">
    <property type="entry name" value="DUF19 DOMAIN-CONTAINING PROTEIN"/>
    <property type="match status" value="1"/>
</dbReference>
<feature type="chain" id="PRO_5041458433" evidence="5">
    <location>
        <begin position="20"/>
        <end position="166"/>
    </location>
</feature>
<dbReference type="InterPro" id="IPR004978">
    <property type="entry name" value="Stanniocalcin"/>
</dbReference>
<organism evidence="6 7">
    <name type="scientific">Steinernema hermaphroditum</name>
    <dbReference type="NCBI Taxonomy" id="289476"/>
    <lineage>
        <taxon>Eukaryota</taxon>
        <taxon>Metazoa</taxon>
        <taxon>Ecdysozoa</taxon>
        <taxon>Nematoda</taxon>
        <taxon>Chromadorea</taxon>
        <taxon>Rhabditida</taxon>
        <taxon>Tylenchina</taxon>
        <taxon>Panagrolaimomorpha</taxon>
        <taxon>Strongyloidoidea</taxon>
        <taxon>Steinernematidae</taxon>
        <taxon>Steinernema</taxon>
    </lineage>
</organism>
<name>A0AA39IGL6_9BILA</name>
<dbReference type="EMBL" id="JAUCMV010000001">
    <property type="protein sequence ID" value="KAK0423985.1"/>
    <property type="molecule type" value="Genomic_DNA"/>
</dbReference>
<keyword evidence="5" id="KW-0732">Signal</keyword>
<dbReference type="PANTHER" id="PTHR11245">
    <property type="entry name" value="STANNIOCALCIN"/>
    <property type="match status" value="1"/>
</dbReference>
<evidence type="ECO:0000313" key="7">
    <source>
        <dbReference type="Proteomes" id="UP001175271"/>
    </source>
</evidence>
<proteinExistence type="inferred from homology"/>
<dbReference type="GO" id="GO:0005615">
    <property type="term" value="C:extracellular space"/>
    <property type="evidence" value="ECO:0007669"/>
    <property type="project" value="TreeGrafter"/>
</dbReference>
<sequence length="166" mass="19083">MCSFLLLSLFFTVLSVSVADECRGCQAYDCFEDAVHCGNDSYLVKYGGKYCRKFNDPETLKNFSPIGREFVECTTSCLKRFMQNYINNTSRRPPYSHSQCSDLEKAAFGSHVKCYLDCDFCTVCKTEKAALFHVYEFRDFFSWSAMKQMYEVLKSCGGPHACFDLF</sequence>
<comment type="caution">
    <text evidence="6">The sequence shown here is derived from an EMBL/GenBank/DDBJ whole genome shotgun (WGS) entry which is preliminary data.</text>
</comment>
<feature type="signal peptide" evidence="5">
    <location>
        <begin position="1"/>
        <end position="19"/>
    </location>
</feature>
<accession>A0AA39IGL6</accession>
<evidence type="ECO:0000256" key="3">
    <source>
        <dbReference type="ARBA" id="ARBA00022702"/>
    </source>
</evidence>
<comment type="subunit">
    <text evidence="2">Homodimer; disulfide-linked.</text>
</comment>
<gene>
    <name evidence="6" type="ORF">QR680_008446</name>
</gene>
<evidence type="ECO:0000256" key="4">
    <source>
        <dbReference type="ARBA" id="ARBA00023157"/>
    </source>
</evidence>
<keyword evidence="7" id="KW-1185">Reference proteome</keyword>
<dbReference type="Proteomes" id="UP001175271">
    <property type="component" value="Unassembled WGS sequence"/>
</dbReference>
<reference evidence="6" key="1">
    <citation type="submission" date="2023-06" db="EMBL/GenBank/DDBJ databases">
        <title>Genomic analysis of the entomopathogenic nematode Steinernema hermaphroditum.</title>
        <authorList>
            <person name="Schwarz E.M."/>
            <person name="Heppert J.K."/>
            <person name="Baniya A."/>
            <person name="Schwartz H.T."/>
            <person name="Tan C.-H."/>
            <person name="Antoshechkin I."/>
            <person name="Sternberg P.W."/>
            <person name="Goodrich-Blair H."/>
            <person name="Dillman A.R."/>
        </authorList>
    </citation>
    <scope>NUCLEOTIDE SEQUENCE</scope>
    <source>
        <strain evidence="6">PS9179</strain>
        <tissue evidence="6">Whole animal</tissue>
    </source>
</reference>
<evidence type="ECO:0000256" key="2">
    <source>
        <dbReference type="ARBA" id="ARBA00011748"/>
    </source>
</evidence>
<evidence type="ECO:0000256" key="1">
    <source>
        <dbReference type="ARBA" id="ARBA00008693"/>
    </source>
</evidence>
<keyword evidence="4" id="KW-1015">Disulfide bond</keyword>
<dbReference type="GO" id="GO:0005179">
    <property type="term" value="F:hormone activity"/>
    <property type="evidence" value="ECO:0007669"/>
    <property type="project" value="UniProtKB-KW"/>
</dbReference>
<dbReference type="Pfam" id="PF03298">
    <property type="entry name" value="Stanniocalcin"/>
    <property type="match status" value="1"/>
</dbReference>
<dbReference type="GO" id="GO:0006874">
    <property type="term" value="P:intracellular calcium ion homeostasis"/>
    <property type="evidence" value="ECO:0007669"/>
    <property type="project" value="TreeGrafter"/>
</dbReference>
<dbReference type="AlphaFoldDB" id="A0AA39IGL6"/>